<dbReference type="InterPro" id="IPR038717">
    <property type="entry name" value="Tc1-like_DDE_dom"/>
</dbReference>
<dbReference type="Proteomes" id="UP001152519">
    <property type="component" value="Unassembled WGS sequence"/>
</dbReference>
<dbReference type="NCBIfam" id="NF033545">
    <property type="entry name" value="transpos_IS630"/>
    <property type="match status" value="1"/>
</dbReference>
<name>A0A9W4GWU0_9ACTN</name>
<evidence type="ECO:0000313" key="3">
    <source>
        <dbReference type="EMBL" id="CAG6398065.1"/>
    </source>
</evidence>
<evidence type="ECO:0000256" key="1">
    <source>
        <dbReference type="SAM" id="MobiDB-lite"/>
    </source>
</evidence>
<evidence type="ECO:0000259" key="2">
    <source>
        <dbReference type="Pfam" id="PF13358"/>
    </source>
</evidence>
<dbReference type="InterPro" id="IPR009057">
    <property type="entry name" value="Homeodomain-like_sf"/>
</dbReference>
<feature type="compositionally biased region" description="Polar residues" evidence="1">
    <location>
        <begin position="295"/>
        <end position="310"/>
    </location>
</feature>
<dbReference type="InterPro" id="IPR047655">
    <property type="entry name" value="Transpos_IS630-like"/>
</dbReference>
<evidence type="ECO:0000313" key="4">
    <source>
        <dbReference type="Proteomes" id="UP001152519"/>
    </source>
</evidence>
<reference evidence="3" key="1">
    <citation type="submission" date="2021-05" db="EMBL/GenBank/DDBJ databases">
        <authorList>
            <person name="Arsene-Ploetze F."/>
        </authorList>
    </citation>
    <scope>NUCLEOTIDE SEQUENCE</scope>
    <source>
        <strain evidence="3">DSM 42138</strain>
    </source>
</reference>
<dbReference type="SUPFAM" id="SSF46689">
    <property type="entry name" value="Homeodomain-like"/>
    <property type="match status" value="1"/>
</dbReference>
<comment type="caution">
    <text evidence="3">The sequence shown here is derived from an EMBL/GenBank/DDBJ whole genome shotgun (WGS) entry which is preliminary data.</text>
</comment>
<dbReference type="AlphaFoldDB" id="A0A9W4GWU0"/>
<organism evidence="3 4">
    <name type="scientific">Actinacidiphila cocklensis</name>
    <dbReference type="NCBI Taxonomy" id="887465"/>
    <lineage>
        <taxon>Bacteria</taxon>
        <taxon>Bacillati</taxon>
        <taxon>Actinomycetota</taxon>
        <taxon>Actinomycetes</taxon>
        <taxon>Kitasatosporales</taxon>
        <taxon>Streptomycetaceae</taxon>
        <taxon>Actinacidiphila</taxon>
    </lineage>
</organism>
<keyword evidence="4" id="KW-1185">Reference proteome</keyword>
<protein>
    <recommendedName>
        <fullName evidence="2">Tc1-like transposase DDE domain-containing protein</fullName>
    </recommendedName>
</protein>
<gene>
    <name evidence="3" type="ORF">SCOCK_630010</name>
</gene>
<feature type="domain" description="Tc1-like transposase DDE" evidence="2">
    <location>
        <begin position="184"/>
        <end position="301"/>
    </location>
</feature>
<feature type="region of interest" description="Disordered" evidence="1">
    <location>
        <begin position="295"/>
        <end position="434"/>
    </location>
</feature>
<accession>A0A9W4GWU0</accession>
<proteinExistence type="predicted"/>
<dbReference type="Pfam" id="PF13358">
    <property type="entry name" value="DDE_3"/>
    <property type="match status" value="1"/>
</dbReference>
<dbReference type="Pfam" id="PF13551">
    <property type="entry name" value="HTH_29"/>
    <property type="match status" value="1"/>
</dbReference>
<sequence length="434" mass="48133">MAGPVRVRRLTEQEGQQLQRIVRRGSTSTVRFRRAMMLLASASGNSVPVIARLVQADEDTVRDVIHKFNEIGLACLDPRWAGGRPRLLRDDDEDFVIQTATTRPTKLGKPFTRWSIRKLVDHLRRNVSRPIRIGREALRCLLSRRGITFQRTKTWKESSDPDFDTKLDRIEYALTQRPERTFAFDEFGPLGIRPTAGSCWANQGRPDRLPATYHRTHGTTYFHGCYSVGDDTLWGVNRRRKGIGPTWAALKSIRAARPDGAPIYVILDNLSAHKNWRIRRWAAKNKVELCFTPTNASWANPRSRPTSGHCGSSPSPTPTTPTTPSRHASCTAICAGATRTPGTPTSWPPNGVNAPVSAARKASGSVAAPSPQRPDCPSGSQDTIQVTDAWPPAGQPRRFLPPPRRGRTRAVACAPQRERHACRPRQAQGTPSGC</sequence>
<dbReference type="EMBL" id="CAJSLV010000096">
    <property type="protein sequence ID" value="CAG6398065.1"/>
    <property type="molecule type" value="Genomic_DNA"/>
</dbReference>